<comment type="caution">
    <text evidence="2">The sequence shown here is derived from an EMBL/GenBank/DDBJ whole genome shotgun (WGS) entry which is preliminary data.</text>
</comment>
<feature type="region of interest" description="Disordered" evidence="1">
    <location>
        <begin position="1"/>
        <end position="45"/>
    </location>
</feature>
<gene>
    <name evidence="2" type="ORF">CSIM01_00920</name>
</gene>
<protein>
    <submittedName>
        <fullName evidence="2">Uncharacterized protein</fullName>
    </submittedName>
</protein>
<reference evidence="2 3" key="1">
    <citation type="submission" date="2014-02" db="EMBL/GenBank/DDBJ databases">
        <title>The genome sequence of Colletotrichum simmondsii CBS122122.</title>
        <authorList>
            <person name="Baroncelli R."/>
            <person name="Thon M.R."/>
        </authorList>
    </citation>
    <scope>NUCLEOTIDE SEQUENCE [LARGE SCALE GENOMIC DNA]</scope>
    <source>
        <strain evidence="2 3">CBS122122</strain>
    </source>
</reference>
<sequence length="351" mass="39361">MTRLEGRRVKDRPQNKREREETKEKSDEIRRQEREPNDPGLQSGLGVLPRLLDSWSSEVVCGGLARSAPGFLQIADDDWPSQSVGLVDNPSVDSRGVLRLLWIGRGQRYLEVNRAGAWGQDRMFFPLYFAVFQHAAGPPRDVDENEIKEARTTSASSFRGDEPASLYLKACHFETPQLLSLSLSIFNRLQRRLFAVVSPSPLGIGTLRFPESCARKLAICSRGTSNLSNLSNINTNPSQRPTSMSCGRDTLTFTERTYTCLMDIASLRICEPVGEARRPKTRRHTNKGGILGEEGTRGRPCPSPFRLARDKVDWDFHCEPARPPPIVPIPQTFNRDWTDLASLDVDGLRAS</sequence>
<organism evidence="2 3">
    <name type="scientific">Colletotrichum simmondsii</name>
    <dbReference type="NCBI Taxonomy" id="703756"/>
    <lineage>
        <taxon>Eukaryota</taxon>
        <taxon>Fungi</taxon>
        <taxon>Dikarya</taxon>
        <taxon>Ascomycota</taxon>
        <taxon>Pezizomycotina</taxon>
        <taxon>Sordariomycetes</taxon>
        <taxon>Hypocreomycetidae</taxon>
        <taxon>Glomerellales</taxon>
        <taxon>Glomerellaceae</taxon>
        <taxon>Colletotrichum</taxon>
        <taxon>Colletotrichum acutatum species complex</taxon>
    </lineage>
</organism>
<keyword evidence="3" id="KW-1185">Reference proteome</keyword>
<evidence type="ECO:0000256" key="1">
    <source>
        <dbReference type="SAM" id="MobiDB-lite"/>
    </source>
</evidence>
<feature type="region of interest" description="Disordered" evidence="1">
    <location>
        <begin position="278"/>
        <end position="302"/>
    </location>
</feature>
<dbReference type="EMBL" id="JFBX01000757">
    <property type="protein sequence ID" value="KXH29192.1"/>
    <property type="molecule type" value="Genomic_DNA"/>
</dbReference>
<dbReference type="AlphaFoldDB" id="A0A135RZU8"/>
<accession>A0A135RZU8</accession>
<name>A0A135RZU8_9PEZI</name>
<dbReference type="Proteomes" id="UP000070328">
    <property type="component" value="Unassembled WGS sequence"/>
</dbReference>
<evidence type="ECO:0000313" key="2">
    <source>
        <dbReference type="EMBL" id="KXH29192.1"/>
    </source>
</evidence>
<evidence type="ECO:0000313" key="3">
    <source>
        <dbReference type="Proteomes" id="UP000070328"/>
    </source>
</evidence>
<proteinExistence type="predicted"/>
<feature type="compositionally biased region" description="Basic and acidic residues" evidence="1">
    <location>
        <begin position="1"/>
        <end position="37"/>
    </location>
</feature>